<dbReference type="GO" id="GO:0032543">
    <property type="term" value="P:mitochondrial translation"/>
    <property type="evidence" value="ECO:0007669"/>
    <property type="project" value="InterPro"/>
</dbReference>
<keyword evidence="6" id="KW-0687">Ribonucleoprotein</keyword>
<dbReference type="EMBL" id="LK052889">
    <property type="protein sequence ID" value="CDR40032.1"/>
    <property type="molecule type" value="Genomic_DNA"/>
</dbReference>
<evidence type="ECO:0000256" key="7">
    <source>
        <dbReference type="ARBA" id="ARBA00035140"/>
    </source>
</evidence>
<dbReference type="GO" id="GO:0005763">
    <property type="term" value="C:mitochondrial small ribosomal subunit"/>
    <property type="evidence" value="ECO:0007669"/>
    <property type="project" value="InterPro"/>
</dbReference>
<dbReference type="Pfam" id="PF10236">
    <property type="entry name" value="DAP3"/>
    <property type="match status" value="1"/>
</dbReference>
<dbReference type="GO" id="GO:0003735">
    <property type="term" value="F:structural constituent of ribosome"/>
    <property type="evidence" value="ECO:0007669"/>
    <property type="project" value="TreeGrafter"/>
</dbReference>
<dbReference type="AlphaFoldDB" id="A0A061AZ82"/>
<dbReference type="PANTHER" id="PTHR12810:SF0">
    <property type="entry name" value="SMALL RIBOSOMAL SUBUNIT PROTEIN MS29"/>
    <property type="match status" value="1"/>
</dbReference>
<dbReference type="PhylomeDB" id="A0A061AZ82"/>
<protein>
    <recommendedName>
        <fullName evidence="7">Small ribosomal subunit protein mS29</fullName>
    </recommendedName>
</protein>
<dbReference type="VEuPathDB" id="FungiDB:BON22_2353"/>
<dbReference type="PIRSF" id="PIRSF036996">
    <property type="entry name" value="RSM23"/>
    <property type="match status" value="1"/>
</dbReference>
<feature type="region of interest" description="Disordered" evidence="8">
    <location>
        <begin position="36"/>
        <end position="61"/>
    </location>
</feature>
<name>A0A061AZ82_CYBFA</name>
<evidence type="ECO:0000256" key="8">
    <source>
        <dbReference type="SAM" id="MobiDB-lite"/>
    </source>
</evidence>
<evidence type="ECO:0000256" key="4">
    <source>
        <dbReference type="ARBA" id="ARBA00022980"/>
    </source>
</evidence>
<dbReference type="InterPro" id="IPR027417">
    <property type="entry name" value="P-loop_NTPase"/>
</dbReference>
<organism evidence="9">
    <name type="scientific">Cyberlindnera fabianii</name>
    <name type="common">Yeast</name>
    <name type="synonym">Hansenula fabianii</name>
    <dbReference type="NCBI Taxonomy" id="36022"/>
    <lineage>
        <taxon>Eukaryota</taxon>
        <taxon>Fungi</taxon>
        <taxon>Dikarya</taxon>
        <taxon>Ascomycota</taxon>
        <taxon>Saccharomycotina</taxon>
        <taxon>Saccharomycetes</taxon>
        <taxon>Phaffomycetales</taxon>
        <taxon>Phaffomycetaceae</taxon>
        <taxon>Cyberlindnera</taxon>
    </lineage>
</organism>
<dbReference type="PANTHER" id="PTHR12810">
    <property type="entry name" value="MITOCHONDRIAL 28S RIBOSOMAL PROTEIN S29"/>
    <property type="match status" value="1"/>
</dbReference>
<comment type="similarity">
    <text evidence="2">Belongs to the mitochondrion-specific ribosomal protein mS29 family.</text>
</comment>
<evidence type="ECO:0000313" key="9">
    <source>
        <dbReference type="EMBL" id="CDR40032.1"/>
    </source>
</evidence>
<keyword evidence="4" id="KW-0689">Ribosomal protein</keyword>
<evidence type="ECO:0000256" key="5">
    <source>
        <dbReference type="ARBA" id="ARBA00023128"/>
    </source>
</evidence>
<gene>
    <name evidence="9" type="ORF">CYFA0S_04e02124g</name>
</gene>
<reference evidence="9" key="1">
    <citation type="journal article" date="2014" name="Genome Announc.">
        <title>Genome sequence of the yeast Cyberlindnera fabianii (Hansenula fabianii).</title>
        <authorList>
            <person name="Freel K.C."/>
            <person name="Sarilar V."/>
            <person name="Neuveglise C."/>
            <person name="Devillers H."/>
            <person name="Friedrich A."/>
            <person name="Schacherer J."/>
        </authorList>
    </citation>
    <scope>NUCLEOTIDE SEQUENCE</scope>
    <source>
        <strain evidence="9">YJS4271</strain>
    </source>
</reference>
<accession>A0A061AZ82</accession>
<keyword evidence="5" id="KW-0496">Mitochondrion</keyword>
<evidence type="ECO:0000256" key="2">
    <source>
        <dbReference type="ARBA" id="ARBA00009863"/>
    </source>
</evidence>
<evidence type="ECO:0000256" key="6">
    <source>
        <dbReference type="ARBA" id="ARBA00023274"/>
    </source>
</evidence>
<evidence type="ECO:0000256" key="3">
    <source>
        <dbReference type="ARBA" id="ARBA00022946"/>
    </source>
</evidence>
<dbReference type="InterPro" id="IPR017082">
    <property type="entry name" value="Ribosomal_mS29_fun"/>
</dbReference>
<sequence>METPLSLVIHSSLANEMLRQSVVRCARSIHTSRVLLAPKTSGPKATSQGFKRGGDSARSSKKSAGSFRFFEDHVHAGRYHKKSEANLSTISPFEGALTEGAVVRYTELQKQKLTQCGAFKKDQYAEVFPTPVTLVRPETKQLESVVNNAFNAPSSENRVCLVGERGIGKSTLLAHSLAIAVQNENAVVISIPHALRLVDGSCDYWFDSKLGTYTQPMYTKRLLDKIRHANATSLPKINLSKEYVIESSAKGRAATKFNTQHTLADLVKANVAGRQRGQILQILFDELLNQSKAPVFVAVDNFSALTASPQTAYRNTENKPLYLSDFQITNFILSLTSAQKSFQKGAVILSTSADDRNTLTLNTGLGLAQAGPYTPQYKLNRRIASQLNGVKPIEVSKLTKDQVSSLVGVLADAGAFRADELQQNTMEQLAAQKYVLSGNGNPLELIRSVVMYL</sequence>
<dbReference type="OrthoDB" id="274828at2759"/>
<comment type="subcellular location">
    <subcellularLocation>
        <location evidence="1">Mitochondrion</location>
    </subcellularLocation>
</comment>
<keyword evidence="3" id="KW-0809">Transit peptide</keyword>
<dbReference type="InterPro" id="IPR019368">
    <property type="entry name" value="Ribosomal_mS29"/>
</dbReference>
<dbReference type="SUPFAM" id="SSF52540">
    <property type="entry name" value="P-loop containing nucleoside triphosphate hydrolases"/>
    <property type="match status" value="1"/>
</dbReference>
<evidence type="ECO:0000256" key="1">
    <source>
        <dbReference type="ARBA" id="ARBA00004173"/>
    </source>
</evidence>
<proteinExistence type="inferred from homology"/>